<sequence>MGSSVEVHFESADSGFFLKHPSRQGQSTIADLLTGSSSSKSKSSEDAVLSVDRFTVVQTTQPVSIRASYGPFSTKQTVPARYIIPDNTETQGDHVMVKRNCRSSGVTANKYSFRYISAYSEEHYSKGLTSSSSPISCWCRSWRSFTKAKNMCSFACAMGGRQPLKGRCMPEGEDGVCVAEVVIPSNWWPSLPPPERDIRTGLPIKVPPRSVQVSYSVFEPPPRNPEACEPKVQIQPLTTFAQVPLVNAIHPYKDLRADESLTLLIPQAPLYPMSKIHVPVFLHQQPDQSIAVFVVRARVKAGMKILGATSSSDQWNISIEKENPKHTIARVTALRKDQDPDSSSKIDESFNTDKVTEIFSWLLENWELMNTAVLTARQVSQTMKVFIVSQAGKVADVTTQSTCHAEDESVIKVSSSCSSVYVDGSEMHGSLNASIIVKYGTYVGMAKFIVWMPEFPLEVVVADFRLSQIKGWRIPDDHHFKDITHDDYFLHVESLDTDVVAFAPMLASHHPRVIAVGEGNGDLLRVTLFVSDECRSRRGLLLAKQSKQGPGPLASAVASVQVDFNGETPTKPDSVQNDGIIGRGKIYRDSGDLGDIIDSRIRITSNPMIENAAAAVTDPNSTANVYVNGYQNINTATFTKNEIRMSDVPPPIPPHISRAQPPKVEYRPPVPPHRNIGVTANTANVANGKIPSSTSSTPVQKKHSHKHHRNSHIHHNHRKSQSKNNEMIRSYERPYEPKCSDHKLMSLDNLGAEVGQFENNSPEQTYSPQDVSPSQQKKALEMHMAEKLVESTTGNNAFKFDTISPLKHNDNLDIQINASANGENYFFL</sequence>
<reference evidence="5" key="2">
    <citation type="submission" date="2015-06" db="UniProtKB">
        <authorList>
            <consortium name="EnsemblMetazoa"/>
        </authorList>
    </citation>
    <scope>IDENTIFICATION</scope>
</reference>
<dbReference type="InterPro" id="IPR055421">
    <property type="entry name" value="TMEM132_3rd"/>
</dbReference>
<dbReference type="STRING" id="36166.T1GVZ9"/>
<dbReference type="InterPro" id="IPR055424">
    <property type="entry name" value="Ig_TMEM132_6th"/>
</dbReference>
<evidence type="ECO:0008006" key="7">
    <source>
        <dbReference type="Google" id="ProtNLM"/>
    </source>
</evidence>
<dbReference type="EMBL" id="CAQQ02081274">
    <property type="status" value="NOT_ANNOTATED_CDS"/>
    <property type="molecule type" value="Genomic_DNA"/>
</dbReference>
<dbReference type="InterPro" id="IPR031437">
    <property type="entry name" value="Ig_TMEM132_4th"/>
</dbReference>
<dbReference type="EMBL" id="CAQQ02081271">
    <property type="status" value="NOT_ANNOTATED_CDS"/>
    <property type="molecule type" value="Genomic_DNA"/>
</dbReference>
<reference evidence="6" key="1">
    <citation type="submission" date="2013-02" db="EMBL/GenBank/DDBJ databases">
        <authorList>
            <person name="Hughes D."/>
        </authorList>
    </citation>
    <scope>NUCLEOTIDE SEQUENCE</scope>
    <source>
        <strain>Durham</strain>
        <strain evidence="6">NC isolate 2 -- Noor lab</strain>
    </source>
</reference>
<feature type="compositionally biased region" description="Polar residues" evidence="1">
    <location>
        <begin position="685"/>
        <end position="699"/>
    </location>
</feature>
<dbReference type="InterPro" id="IPR026307">
    <property type="entry name" value="TMEM132"/>
</dbReference>
<dbReference type="Pfam" id="PF23039">
    <property type="entry name" value="TMEM132_3rd"/>
    <property type="match status" value="1"/>
</dbReference>
<feature type="domain" description="Transmembrane protein family 132 fourth" evidence="2">
    <location>
        <begin position="362"/>
        <end position="454"/>
    </location>
</feature>
<dbReference type="PANTHER" id="PTHR13388">
    <property type="entry name" value="DETONATOR, ISOFORM E"/>
    <property type="match status" value="1"/>
</dbReference>
<accession>T1GVZ9</accession>
<dbReference type="EMBL" id="CAQQ02081272">
    <property type="status" value="NOT_ANNOTATED_CDS"/>
    <property type="molecule type" value="Genomic_DNA"/>
</dbReference>
<dbReference type="HOGENOM" id="CLU_342335_0_0_1"/>
<evidence type="ECO:0000313" key="6">
    <source>
        <dbReference type="Proteomes" id="UP000015102"/>
    </source>
</evidence>
<keyword evidence="6" id="KW-1185">Reference proteome</keyword>
<evidence type="ECO:0000259" key="2">
    <source>
        <dbReference type="Pfam" id="PF16070"/>
    </source>
</evidence>
<dbReference type="EMBL" id="CAQQ02081270">
    <property type="status" value="NOT_ANNOTATED_CDS"/>
    <property type="molecule type" value="Genomic_DNA"/>
</dbReference>
<feature type="region of interest" description="Disordered" evidence="1">
    <location>
        <begin position="685"/>
        <end position="725"/>
    </location>
</feature>
<feature type="domain" description="Transmembrane protein TMEM132 cohesin-like" evidence="3">
    <location>
        <begin position="253"/>
        <end position="344"/>
    </location>
</feature>
<dbReference type="Proteomes" id="UP000015102">
    <property type="component" value="Unassembled WGS sequence"/>
</dbReference>
<proteinExistence type="predicted"/>
<dbReference type="Pfam" id="PF16070">
    <property type="entry name" value="Ig_TMEM132_4th"/>
    <property type="match status" value="1"/>
</dbReference>
<feature type="compositionally biased region" description="Basic residues" evidence="1">
    <location>
        <begin position="700"/>
        <end position="721"/>
    </location>
</feature>
<dbReference type="PANTHER" id="PTHR13388:SF11">
    <property type="entry name" value="DETONATOR, ISOFORM E"/>
    <property type="match status" value="1"/>
</dbReference>
<dbReference type="EnsemblMetazoa" id="MESCA007967-RA">
    <property type="protein sequence ID" value="MESCA007967-PA"/>
    <property type="gene ID" value="MESCA007967"/>
</dbReference>
<name>T1GVZ9_MEGSC</name>
<evidence type="ECO:0000259" key="3">
    <source>
        <dbReference type="Pfam" id="PF23039"/>
    </source>
</evidence>
<evidence type="ECO:0000313" key="5">
    <source>
        <dbReference type="EnsemblMetazoa" id="MESCA007967-PA"/>
    </source>
</evidence>
<dbReference type="AlphaFoldDB" id="T1GVZ9"/>
<feature type="domain" description="Transmembrane protein TMEM132 sixth" evidence="4">
    <location>
        <begin position="481"/>
        <end position="535"/>
    </location>
</feature>
<evidence type="ECO:0000259" key="4">
    <source>
        <dbReference type="Pfam" id="PF23487"/>
    </source>
</evidence>
<dbReference type="EMBL" id="CAQQ02081273">
    <property type="status" value="NOT_ANNOTATED_CDS"/>
    <property type="molecule type" value="Genomic_DNA"/>
</dbReference>
<evidence type="ECO:0000256" key="1">
    <source>
        <dbReference type="SAM" id="MobiDB-lite"/>
    </source>
</evidence>
<protein>
    <recommendedName>
        <fullName evidence="7">Transmembrane protein TMEM132 N-terminal domain-containing protein</fullName>
    </recommendedName>
</protein>
<dbReference type="Pfam" id="PF23487">
    <property type="entry name" value="Ig_TMEM132_6th"/>
    <property type="match status" value="1"/>
</dbReference>
<organism evidence="5 6">
    <name type="scientific">Megaselia scalaris</name>
    <name type="common">Humpbacked fly</name>
    <name type="synonym">Phora scalaris</name>
    <dbReference type="NCBI Taxonomy" id="36166"/>
    <lineage>
        <taxon>Eukaryota</taxon>
        <taxon>Metazoa</taxon>
        <taxon>Ecdysozoa</taxon>
        <taxon>Arthropoda</taxon>
        <taxon>Hexapoda</taxon>
        <taxon>Insecta</taxon>
        <taxon>Pterygota</taxon>
        <taxon>Neoptera</taxon>
        <taxon>Endopterygota</taxon>
        <taxon>Diptera</taxon>
        <taxon>Brachycera</taxon>
        <taxon>Muscomorpha</taxon>
        <taxon>Platypezoidea</taxon>
        <taxon>Phoridae</taxon>
        <taxon>Megaseliini</taxon>
        <taxon>Megaselia</taxon>
    </lineage>
</organism>